<dbReference type="RefSeq" id="WP_158319364.1">
    <property type="nucleotide sequence ID" value="NZ_BONA01000029.1"/>
</dbReference>
<dbReference type="Proteomes" id="UP000245697">
    <property type="component" value="Unassembled WGS sequence"/>
</dbReference>
<dbReference type="OrthoDB" id="4308044at2"/>
<dbReference type="AlphaFoldDB" id="A0A316FTP2"/>
<protein>
    <submittedName>
        <fullName evidence="1">Uncharacterized protein</fullName>
    </submittedName>
</protein>
<gene>
    <name evidence="1" type="ORF">BC793_11273</name>
</gene>
<evidence type="ECO:0000313" key="1">
    <source>
        <dbReference type="EMBL" id="PWK44198.1"/>
    </source>
</evidence>
<reference evidence="1 2" key="1">
    <citation type="submission" date="2018-05" db="EMBL/GenBank/DDBJ databases">
        <title>Genomic Encyclopedia of Archaeal and Bacterial Type Strains, Phase II (KMG-II): from individual species to whole genera.</title>
        <authorList>
            <person name="Goeker M."/>
        </authorList>
    </citation>
    <scope>NUCLEOTIDE SEQUENCE [LARGE SCALE GENOMIC DNA]</scope>
    <source>
        <strain evidence="1 2">DSM 45184</strain>
    </source>
</reference>
<organism evidence="1 2">
    <name type="scientific">Actinoplanes xinjiangensis</name>
    <dbReference type="NCBI Taxonomy" id="512350"/>
    <lineage>
        <taxon>Bacteria</taxon>
        <taxon>Bacillati</taxon>
        <taxon>Actinomycetota</taxon>
        <taxon>Actinomycetes</taxon>
        <taxon>Micromonosporales</taxon>
        <taxon>Micromonosporaceae</taxon>
        <taxon>Actinoplanes</taxon>
    </lineage>
</organism>
<accession>A0A316FTP2</accession>
<keyword evidence="2" id="KW-1185">Reference proteome</keyword>
<comment type="caution">
    <text evidence="1">The sequence shown here is derived from an EMBL/GenBank/DDBJ whole genome shotgun (WGS) entry which is preliminary data.</text>
</comment>
<evidence type="ECO:0000313" key="2">
    <source>
        <dbReference type="Proteomes" id="UP000245697"/>
    </source>
</evidence>
<sequence>MQTSDREFTVEIARAIVGETEPDQLPYVDADAEAYFADPRRALTTRRPGTPLGSGVEVAVGLTAVALYIAKAALDVVLEESIKKGVDGVRGFLKRRRKPKDELVARSDVPTFSDEQIERVTDAVTGLAKGRGLDPAAAAALAAAVRDRLPRAPGPTTGD</sequence>
<proteinExistence type="predicted"/>
<dbReference type="EMBL" id="QGGR01000012">
    <property type="protein sequence ID" value="PWK44198.1"/>
    <property type="molecule type" value="Genomic_DNA"/>
</dbReference>
<name>A0A316FTP2_9ACTN</name>